<dbReference type="EMBL" id="BAAAUF010000092">
    <property type="protein sequence ID" value="GAA3076808.1"/>
    <property type="molecule type" value="Genomic_DNA"/>
</dbReference>
<organism evidence="1 2">
    <name type="scientific">Streptomyces glomeratus</name>
    <dbReference type="NCBI Taxonomy" id="284452"/>
    <lineage>
        <taxon>Bacteria</taxon>
        <taxon>Bacillati</taxon>
        <taxon>Actinomycetota</taxon>
        <taxon>Actinomycetes</taxon>
        <taxon>Kitasatosporales</taxon>
        <taxon>Streptomycetaceae</taxon>
        <taxon>Streptomyces</taxon>
    </lineage>
</organism>
<evidence type="ECO:0000313" key="1">
    <source>
        <dbReference type="EMBL" id="GAA3076808.1"/>
    </source>
</evidence>
<sequence length="51" mass="5113">MQPCGVAPAAGAVPGDVDIDFGDQVGCTRVTFKARVFPPGGGSKIASHEVV</sequence>
<dbReference type="Proteomes" id="UP001501532">
    <property type="component" value="Unassembled WGS sequence"/>
</dbReference>
<keyword evidence="2" id="KW-1185">Reference proteome</keyword>
<evidence type="ECO:0000313" key="2">
    <source>
        <dbReference type="Proteomes" id="UP001501532"/>
    </source>
</evidence>
<proteinExistence type="predicted"/>
<protein>
    <submittedName>
        <fullName evidence="1">Uncharacterized protein</fullName>
    </submittedName>
</protein>
<accession>A0ABP6M4Y0</accession>
<comment type="caution">
    <text evidence="1">The sequence shown here is derived from an EMBL/GenBank/DDBJ whole genome shotgun (WGS) entry which is preliminary data.</text>
</comment>
<reference evidence="2" key="1">
    <citation type="journal article" date="2019" name="Int. J. Syst. Evol. Microbiol.">
        <title>The Global Catalogue of Microorganisms (GCM) 10K type strain sequencing project: providing services to taxonomists for standard genome sequencing and annotation.</title>
        <authorList>
            <consortium name="The Broad Institute Genomics Platform"/>
            <consortium name="The Broad Institute Genome Sequencing Center for Infectious Disease"/>
            <person name="Wu L."/>
            <person name="Ma J."/>
        </authorList>
    </citation>
    <scope>NUCLEOTIDE SEQUENCE [LARGE SCALE GENOMIC DNA]</scope>
    <source>
        <strain evidence="2">JCM 9091</strain>
    </source>
</reference>
<name>A0ABP6M4Y0_9ACTN</name>
<gene>
    <name evidence="1" type="ORF">GCM10010448_68770</name>
</gene>